<dbReference type="PANTHER" id="PTHR14859:SF15">
    <property type="entry name" value="ENDONUCLEASE_EXONUCLEASE_PHOSPHATASE DOMAIN-CONTAINING PROTEIN"/>
    <property type="match status" value="1"/>
</dbReference>
<sequence>MKKLNLFDKGIYVINSIFACLLLVSYALPYVFPRSFPSVSVLSLLVPVLLIINAMFSLFWLIRLKKQVFMSVVVLLIGYNHLTNFYKFPRKQEALMESSLLSVMTYNVRLFNVYDWNPDKQLDDKMIAFIKDKSPDILAIQEFHKLQERKLDFYPFRYIGYKTDKNKIGQAIFSKYPILATGQLDFPKTGNNGIYADILVAKDTVRVYNMHLESLHVNPEEEELSQENSMRLIERIGNRFALQQTQMELFRRHWEGTNYKTIVCGDLNNTAFSNIYLKIKGKKLQDTFQEAGSGFGRTFNFPYFPFRIDFILPDTSFEVKTHEVYPLDYSDHFPVFSSLSLKVDK</sequence>
<comment type="caution">
    <text evidence="3">The sequence shown here is derived from an EMBL/GenBank/DDBJ whole genome shotgun (WGS) entry which is preliminary data.</text>
</comment>
<dbReference type="PANTHER" id="PTHR14859">
    <property type="entry name" value="CALCOFLUOR WHITE HYPERSENSITIVE PROTEIN PRECURSOR"/>
    <property type="match status" value="1"/>
</dbReference>
<keyword evidence="1" id="KW-0812">Transmembrane</keyword>
<evidence type="ECO:0000259" key="2">
    <source>
        <dbReference type="Pfam" id="PF03372"/>
    </source>
</evidence>
<dbReference type="SUPFAM" id="SSF56219">
    <property type="entry name" value="DNase I-like"/>
    <property type="match status" value="1"/>
</dbReference>
<feature type="transmembrane region" description="Helical" evidence="1">
    <location>
        <begin position="38"/>
        <end position="61"/>
    </location>
</feature>
<dbReference type="GO" id="GO:0016020">
    <property type="term" value="C:membrane"/>
    <property type="evidence" value="ECO:0007669"/>
    <property type="project" value="GOC"/>
</dbReference>
<keyword evidence="1" id="KW-1133">Transmembrane helix</keyword>
<dbReference type="eggNOG" id="COG3021">
    <property type="taxonomic scope" value="Bacteria"/>
</dbReference>
<feature type="domain" description="Endonuclease/exonuclease/phosphatase" evidence="2">
    <location>
        <begin position="104"/>
        <end position="332"/>
    </location>
</feature>
<dbReference type="InterPro" id="IPR005135">
    <property type="entry name" value="Endo/exonuclease/phosphatase"/>
</dbReference>
<dbReference type="AlphaFoldDB" id="I0W7L2"/>
<dbReference type="STRING" id="946077.W5A_12761"/>
<accession>I0W7L2</accession>
<dbReference type="EMBL" id="AJJU01000037">
    <property type="protein sequence ID" value="EID72378.1"/>
    <property type="molecule type" value="Genomic_DNA"/>
</dbReference>
<dbReference type="GO" id="GO:0006506">
    <property type="term" value="P:GPI anchor biosynthetic process"/>
    <property type="evidence" value="ECO:0007669"/>
    <property type="project" value="TreeGrafter"/>
</dbReference>
<dbReference type="InterPro" id="IPR036691">
    <property type="entry name" value="Endo/exonu/phosph_ase_sf"/>
</dbReference>
<dbReference type="PROSITE" id="PS51257">
    <property type="entry name" value="PROKAR_LIPOPROTEIN"/>
    <property type="match status" value="1"/>
</dbReference>
<keyword evidence="1" id="KW-0472">Membrane</keyword>
<gene>
    <name evidence="3" type="ORF">W5A_12761</name>
</gene>
<evidence type="ECO:0000313" key="3">
    <source>
        <dbReference type="EMBL" id="EID72378.1"/>
    </source>
</evidence>
<organism evidence="3 4">
    <name type="scientific">Imtechella halotolerans K1</name>
    <dbReference type="NCBI Taxonomy" id="946077"/>
    <lineage>
        <taxon>Bacteria</taxon>
        <taxon>Pseudomonadati</taxon>
        <taxon>Bacteroidota</taxon>
        <taxon>Flavobacteriia</taxon>
        <taxon>Flavobacteriales</taxon>
        <taxon>Flavobacteriaceae</taxon>
        <taxon>Imtechella</taxon>
    </lineage>
</organism>
<feature type="transmembrane region" description="Helical" evidence="1">
    <location>
        <begin position="12"/>
        <end position="32"/>
    </location>
</feature>
<proteinExistence type="predicted"/>
<evidence type="ECO:0000256" key="1">
    <source>
        <dbReference type="SAM" id="Phobius"/>
    </source>
</evidence>
<dbReference type="OrthoDB" id="635146at2"/>
<dbReference type="InterPro" id="IPR051916">
    <property type="entry name" value="GPI-anchor_lipid_remodeler"/>
</dbReference>
<protein>
    <recommendedName>
        <fullName evidence="2">Endonuclease/exonuclease/phosphatase domain-containing protein</fullName>
    </recommendedName>
</protein>
<evidence type="ECO:0000313" key="4">
    <source>
        <dbReference type="Proteomes" id="UP000005938"/>
    </source>
</evidence>
<keyword evidence="4" id="KW-1185">Reference proteome</keyword>
<dbReference type="CDD" id="cd09084">
    <property type="entry name" value="EEP-2"/>
    <property type="match status" value="1"/>
</dbReference>
<dbReference type="GO" id="GO:0003824">
    <property type="term" value="F:catalytic activity"/>
    <property type="evidence" value="ECO:0007669"/>
    <property type="project" value="InterPro"/>
</dbReference>
<dbReference type="RefSeq" id="WP_008241284.1">
    <property type="nucleotide sequence ID" value="NZ_AJJU01000037.1"/>
</dbReference>
<dbReference type="Pfam" id="PF03372">
    <property type="entry name" value="Exo_endo_phos"/>
    <property type="match status" value="1"/>
</dbReference>
<dbReference type="Gene3D" id="3.60.10.10">
    <property type="entry name" value="Endonuclease/exonuclease/phosphatase"/>
    <property type="match status" value="1"/>
</dbReference>
<name>I0W7L2_9FLAO</name>
<reference evidence="3 4" key="1">
    <citation type="journal article" date="2012" name="J. Bacteriol.">
        <title>Genome Sequence of the Halotolerant Bacterium Imtechella halotolerans K1T.</title>
        <authorList>
            <person name="Kumar S."/>
            <person name="Vikram S."/>
            <person name="Subramanian S."/>
            <person name="Raghava G.P."/>
            <person name="Pinnaka A.K."/>
        </authorList>
    </citation>
    <scope>NUCLEOTIDE SEQUENCE [LARGE SCALE GENOMIC DNA]</scope>
    <source>
        <strain evidence="3 4">K1</strain>
    </source>
</reference>
<dbReference type="PATRIC" id="fig|946077.3.peg.2580"/>
<dbReference type="Proteomes" id="UP000005938">
    <property type="component" value="Unassembled WGS sequence"/>
</dbReference>